<dbReference type="GO" id="GO:0016491">
    <property type="term" value="F:oxidoreductase activity"/>
    <property type="evidence" value="ECO:0007669"/>
    <property type="project" value="UniProtKB-KW"/>
</dbReference>
<dbReference type="PROSITE" id="PS00061">
    <property type="entry name" value="ADH_SHORT"/>
    <property type="match status" value="1"/>
</dbReference>
<dbReference type="EMBL" id="JBHUDG010000050">
    <property type="protein sequence ID" value="MFD1631751.1"/>
    <property type="molecule type" value="Genomic_DNA"/>
</dbReference>
<proteinExistence type="inferred from homology"/>
<keyword evidence="4" id="KW-1185">Reference proteome</keyword>
<dbReference type="NCBIfam" id="NF005559">
    <property type="entry name" value="PRK07231.1"/>
    <property type="match status" value="1"/>
</dbReference>
<dbReference type="PRINTS" id="PR00081">
    <property type="entry name" value="GDHRDH"/>
</dbReference>
<comment type="similarity">
    <text evidence="1">Belongs to the short-chain dehydrogenases/reductases (SDR) family.</text>
</comment>
<dbReference type="PANTHER" id="PTHR48107">
    <property type="entry name" value="NADPH-DEPENDENT ALDEHYDE REDUCTASE-LIKE PROTEIN, CHLOROPLASTIC-RELATED"/>
    <property type="match status" value="1"/>
</dbReference>
<organism evidence="3 4">
    <name type="scientific">Pseudopedobacter beijingensis</name>
    <dbReference type="NCBI Taxonomy" id="1207056"/>
    <lineage>
        <taxon>Bacteria</taxon>
        <taxon>Pseudomonadati</taxon>
        <taxon>Bacteroidota</taxon>
        <taxon>Sphingobacteriia</taxon>
        <taxon>Sphingobacteriales</taxon>
        <taxon>Sphingobacteriaceae</taxon>
        <taxon>Pseudopedobacter</taxon>
    </lineage>
</organism>
<dbReference type="PRINTS" id="PR00080">
    <property type="entry name" value="SDRFAMILY"/>
</dbReference>
<evidence type="ECO:0000256" key="2">
    <source>
        <dbReference type="ARBA" id="ARBA00023002"/>
    </source>
</evidence>
<accession>A0ABW4IG63</accession>
<dbReference type="EC" id="1.1.1.-" evidence="3"/>
<keyword evidence="2 3" id="KW-0560">Oxidoreductase</keyword>
<evidence type="ECO:0000256" key="1">
    <source>
        <dbReference type="ARBA" id="ARBA00006484"/>
    </source>
</evidence>
<dbReference type="Proteomes" id="UP001597118">
    <property type="component" value="Unassembled WGS sequence"/>
</dbReference>
<name>A0ABW4IG63_9SPHI</name>
<sequence length="250" mass="26256">MRLKNKVAIVTGGSRDIGRSVSVKLAKEGAKVVINYLSNEANAEETLRQVKEAGGEGIIVKGDVSKAADVAKLVEATRAAFGEEIHILANVAGGLVARKTTLEIDEEFFDHIMDINLKSVFLSVKAVIPFMPSGGSIINFSSLAGRDGGGPGASIYATSKGAVMTYTRALAKELGPKNIRVNAVAPGMIATTFHDTFTKPEARVNVANATSLKREGTADEVADLVIYLASDEASFLNGNNIDINGGLSFS</sequence>
<reference evidence="4" key="1">
    <citation type="journal article" date="2019" name="Int. J. Syst. Evol. Microbiol.">
        <title>The Global Catalogue of Microorganisms (GCM) 10K type strain sequencing project: providing services to taxonomists for standard genome sequencing and annotation.</title>
        <authorList>
            <consortium name="The Broad Institute Genomics Platform"/>
            <consortium name="The Broad Institute Genome Sequencing Center for Infectious Disease"/>
            <person name="Wu L."/>
            <person name="Ma J."/>
        </authorList>
    </citation>
    <scope>NUCLEOTIDE SEQUENCE [LARGE SCALE GENOMIC DNA]</scope>
    <source>
        <strain evidence="4">CCUG 53762</strain>
    </source>
</reference>
<dbReference type="InterPro" id="IPR036291">
    <property type="entry name" value="NAD(P)-bd_dom_sf"/>
</dbReference>
<dbReference type="SUPFAM" id="SSF51735">
    <property type="entry name" value="NAD(P)-binding Rossmann-fold domains"/>
    <property type="match status" value="1"/>
</dbReference>
<evidence type="ECO:0000313" key="3">
    <source>
        <dbReference type="EMBL" id="MFD1631751.1"/>
    </source>
</evidence>
<dbReference type="RefSeq" id="WP_379664117.1">
    <property type="nucleotide sequence ID" value="NZ_JBHUDG010000050.1"/>
</dbReference>
<dbReference type="InterPro" id="IPR020904">
    <property type="entry name" value="Sc_DH/Rdtase_CS"/>
</dbReference>
<gene>
    <name evidence="3" type="ORF">ACFSAH_17895</name>
</gene>
<dbReference type="Pfam" id="PF13561">
    <property type="entry name" value="adh_short_C2"/>
    <property type="match status" value="1"/>
</dbReference>
<protein>
    <submittedName>
        <fullName evidence="3">SDR family NAD(P)-dependent oxidoreductase</fullName>
        <ecNumber evidence="3">1.1.1.-</ecNumber>
    </submittedName>
</protein>
<dbReference type="Gene3D" id="3.40.50.720">
    <property type="entry name" value="NAD(P)-binding Rossmann-like Domain"/>
    <property type="match status" value="1"/>
</dbReference>
<evidence type="ECO:0000313" key="4">
    <source>
        <dbReference type="Proteomes" id="UP001597118"/>
    </source>
</evidence>
<comment type="caution">
    <text evidence="3">The sequence shown here is derived from an EMBL/GenBank/DDBJ whole genome shotgun (WGS) entry which is preliminary data.</text>
</comment>
<dbReference type="PANTHER" id="PTHR48107:SF16">
    <property type="entry name" value="NADPH-DEPENDENT ALDEHYDE REDUCTASE 1, CHLOROPLASTIC"/>
    <property type="match status" value="1"/>
</dbReference>
<dbReference type="InterPro" id="IPR002347">
    <property type="entry name" value="SDR_fam"/>
</dbReference>